<feature type="compositionally biased region" description="Low complexity" evidence="3">
    <location>
        <begin position="1601"/>
        <end position="1611"/>
    </location>
</feature>
<dbReference type="GO" id="GO:0015630">
    <property type="term" value="C:microtubule cytoskeleton"/>
    <property type="evidence" value="ECO:0007669"/>
    <property type="project" value="TreeGrafter"/>
</dbReference>
<feature type="domain" description="SH3" evidence="4">
    <location>
        <begin position="247"/>
        <end position="308"/>
    </location>
</feature>
<evidence type="ECO:0000256" key="3">
    <source>
        <dbReference type="SAM" id="MobiDB-lite"/>
    </source>
</evidence>
<feature type="compositionally biased region" description="Basic and acidic residues" evidence="3">
    <location>
        <begin position="1089"/>
        <end position="1103"/>
    </location>
</feature>
<dbReference type="PANTHER" id="PTHR47775:SF1">
    <property type="entry name" value="BUD SITE SELECTION PROTEIN 14"/>
    <property type="match status" value="1"/>
</dbReference>
<dbReference type="InterPro" id="IPR036028">
    <property type="entry name" value="SH3-like_dom_sf"/>
</dbReference>
<feature type="compositionally biased region" description="Polar residues" evidence="3">
    <location>
        <begin position="1239"/>
        <end position="1256"/>
    </location>
</feature>
<feature type="region of interest" description="Disordered" evidence="3">
    <location>
        <begin position="1683"/>
        <end position="1738"/>
    </location>
</feature>
<reference evidence="5" key="1">
    <citation type="journal article" date="2020" name="Fungal Divers.">
        <title>Resolving the Mortierellaceae phylogeny through synthesis of multi-gene phylogenetics and phylogenomics.</title>
        <authorList>
            <person name="Vandepol N."/>
            <person name="Liber J."/>
            <person name="Desiro A."/>
            <person name="Na H."/>
            <person name="Kennedy M."/>
            <person name="Barry K."/>
            <person name="Grigoriev I.V."/>
            <person name="Miller A.N."/>
            <person name="O'Donnell K."/>
            <person name="Stajich J.E."/>
            <person name="Bonito G."/>
        </authorList>
    </citation>
    <scope>NUCLEOTIDE SEQUENCE</scope>
    <source>
        <strain evidence="5">CK1249</strain>
    </source>
</reference>
<dbReference type="InterPro" id="IPR000159">
    <property type="entry name" value="RA_dom"/>
</dbReference>
<feature type="compositionally biased region" description="Polar residues" evidence="3">
    <location>
        <begin position="1577"/>
        <end position="1587"/>
    </location>
</feature>
<feature type="compositionally biased region" description="Polar residues" evidence="3">
    <location>
        <begin position="1106"/>
        <end position="1120"/>
    </location>
</feature>
<comment type="caution">
    <text evidence="5">The sequence shown here is derived from an EMBL/GenBank/DDBJ whole genome shotgun (WGS) entry which is preliminary data.</text>
</comment>
<feature type="region of interest" description="Disordered" evidence="3">
    <location>
        <begin position="1089"/>
        <end position="1133"/>
    </location>
</feature>
<feature type="region of interest" description="Disordered" evidence="3">
    <location>
        <begin position="209"/>
        <end position="240"/>
    </location>
</feature>
<dbReference type="EMBL" id="JAAAHY010000030">
    <property type="protein sequence ID" value="KAF9968236.1"/>
    <property type="molecule type" value="Genomic_DNA"/>
</dbReference>
<feature type="compositionally biased region" description="Polar residues" evidence="3">
    <location>
        <begin position="846"/>
        <end position="864"/>
    </location>
</feature>
<feature type="compositionally biased region" description="Polar residues" evidence="3">
    <location>
        <begin position="1822"/>
        <end position="1842"/>
    </location>
</feature>
<evidence type="ECO:0000313" key="5">
    <source>
        <dbReference type="EMBL" id="KAF9968236.1"/>
    </source>
</evidence>
<evidence type="ECO:0000313" key="6">
    <source>
        <dbReference type="Proteomes" id="UP000738359"/>
    </source>
</evidence>
<feature type="compositionally biased region" description="Basic and acidic residues" evidence="3">
    <location>
        <begin position="596"/>
        <end position="608"/>
    </location>
</feature>
<feature type="compositionally biased region" description="Polar residues" evidence="3">
    <location>
        <begin position="1270"/>
        <end position="1289"/>
    </location>
</feature>
<keyword evidence="6" id="KW-1185">Reference proteome</keyword>
<feature type="compositionally biased region" description="Polar residues" evidence="3">
    <location>
        <begin position="1631"/>
        <end position="1652"/>
    </location>
</feature>
<feature type="compositionally biased region" description="Low complexity" evidence="3">
    <location>
        <begin position="116"/>
        <end position="125"/>
    </location>
</feature>
<feature type="compositionally biased region" description="Low complexity" evidence="3">
    <location>
        <begin position="1774"/>
        <end position="1792"/>
    </location>
</feature>
<dbReference type="InterPro" id="IPR029071">
    <property type="entry name" value="Ubiquitin-like_domsf"/>
</dbReference>
<organism evidence="5 6">
    <name type="scientific">Mortierella alpina</name>
    <name type="common">Oleaginous fungus</name>
    <name type="synonym">Mortierella renispora</name>
    <dbReference type="NCBI Taxonomy" id="64518"/>
    <lineage>
        <taxon>Eukaryota</taxon>
        <taxon>Fungi</taxon>
        <taxon>Fungi incertae sedis</taxon>
        <taxon>Mucoromycota</taxon>
        <taxon>Mortierellomycotina</taxon>
        <taxon>Mortierellomycetes</taxon>
        <taxon>Mortierellales</taxon>
        <taxon>Mortierellaceae</taxon>
        <taxon>Mortierella</taxon>
    </lineage>
</organism>
<dbReference type="OrthoDB" id="196165at2759"/>
<feature type="compositionally biased region" description="Low complexity" evidence="3">
    <location>
        <begin position="1546"/>
        <end position="1562"/>
    </location>
</feature>
<feature type="compositionally biased region" description="Acidic residues" evidence="3">
    <location>
        <begin position="422"/>
        <end position="440"/>
    </location>
</feature>
<feature type="compositionally biased region" description="Low complexity" evidence="3">
    <location>
        <begin position="1462"/>
        <end position="1476"/>
    </location>
</feature>
<feature type="compositionally biased region" description="Low complexity" evidence="3">
    <location>
        <begin position="1685"/>
        <end position="1696"/>
    </location>
</feature>
<feature type="compositionally biased region" description="Acidic residues" evidence="3">
    <location>
        <begin position="49"/>
        <end position="60"/>
    </location>
</feature>
<evidence type="ECO:0000256" key="1">
    <source>
        <dbReference type="ARBA" id="ARBA00022443"/>
    </source>
</evidence>
<feature type="compositionally biased region" description="Low complexity" evidence="3">
    <location>
        <begin position="1714"/>
        <end position="1727"/>
    </location>
</feature>
<feature type="compositionally biased region" description="Polar residues" evidence="3">
    <location>
        <begin position="1803"/>
        <end position="1813"/>
    </location>
</feature>
<feature type="compositionally biased region" description="Basic and acidic residues" evidence="3">
    <location>
        <begin position="619"/>
        <end position="632"/>
    </location>
</feature>
<feature type="region of interest" description="Disordered" evidence="3">
    <location>
        <begin position="1147"/>
        <end position="1337"/>
    </location>
</feature>
<dbReference type="PANTHER" id="PTHR47775">
    <property type="entry name" value="BUD SITE SELECTION PROTEIN 14"/>
    <property type="match status" value="1"/>
</dbReference>
<feature type="compositionally biased region" description="Acidic residues" evidence="3">
    <location>
        <begin position="92"/>
        <end position="111"/>
    </location>
</feature>
<name>A0A9P6JEE5_MORAP</name>
<gene>
    <name evidence="5" type="ORF">BGZ70_005626</name>
</gene>
<dbReference type="Pfam" id="PF00788">
    <property type="entry name" value="RA"/>
    <property type="match status" value="1"/>
</dbReference>
<feature type="region of interest" description="Disordered" evidence="3">
    <location>
        <begin position="1451"/>
        <end position="1482"/>
    </location>
</feature>
<feature type="compositionally biased region" description="Low complexity" evidence="3">
    <location>
        <begin position="1121"/>
        <end position="1133"/>
    </location>
</feature>
<dbReference type="SUPFAM" id="SSF54236">
    <property type="entry name" value="Ubiquitin-like"/>
    <property type="match status" value="1"/>
</dbReference>
<evidence type="ECO:0000259" key="4">
    <source>
        <dbReference type="PROSITE" id="PS50002"/>
    </source>
</evidence>
<proteinExistence type="predicted"/>
<dbReference type="Proteomes" id="UP000738359">
    <property type="component" value="Unassembled WGS sequence"/>
</dbReference>
<dbReference type="Gene3D" id="2.30.30.40">
    <property type="entry name" value="SH3 Domains"/>
    <property type="match status" value="1"/>
</dbReference>
<feature type="compositionally biased region" description="Basic and acidic residues" evidence="3">
    <location>
        <begin position="1847"/>
        <end position="1859"/>
    </location>
</feature>
<sequence length="1956" mass="214161">MASSPLAMNGLHSHHRSSSGNGTMLISGAGTTGPRYQHDPDAIVPASDQDGDSTEEDDEYNSYIHEQEQVHQKLQHTQRRTPPSQDPHYDSAEDAEQEDDEEEDEDEDEDGEHGQADYQQSQQQQPHHHQHQQLQQIQQQYQLQQQQQLHAYKSQAMNIQQLLRQDQHQDQDMNGIDSNEEEEFYQQNPQHDPSRQHHMDMDILQDEDDEDEFDDDMEEDDEDQVDDEMMDEEEEGSETMSLTEDDIDFNLVYAFHTFVATQEGQASVVRNDSLMLLEDTNVYWWLVRVLKTGVIGYIPAENIETPFERLARLNTYRNVALSAPSSEWGTFDQHIQPLDPAIIEQRSQNRRSVIFTAQNEYLEASETEWTSEEEDEEGDWYDDEEEEEGEEEEEDEEGDEDEAEEGQGEGDERLLDAQAVQGDEEDEEETSEIQSDDDDDRTEKSALQLEAERVQQEILNDQRQQEAAIASAKAEADAKRQKPAQDQPSEDDEEESTITNRYRKPLLDENDLFSNAEPRVISLTPAIARDDAIVLRPQTAPSKARNLRLSEDSLRQPQSQQQQQQQQLQAKSTFKPLVSPTTGLRSPTLESEDEESTKRLMAERKEAKLSAILGNGRNNKAEPMVRKSKEEYEQGLPPTVTAVKKPGKFKSLFSVGKSSKDKERKEKERLEKERLKNAAKNSGSSSGLGNSLFRTRSNSNGSVGSGAPSSSSSTSHLSPASAAERAEAAQREIMTLRVYPGNVDFGASMYKTVVVTPTTMASEIAHQAVVKFRLAPDGMASTGDFYLTVKGMDGDETVLQATDKPMAIYQSLTAHLTTPLPANHRLSISSVSSMMSVNSTGSQSSAGNALSTSTTASSQPTLRRTGSGRPDPQQRSIRFLLNKKIRRANSLLVTSLPSTPTTPTAPQEDFFWVKVICQAQDLPQSMLLVEGMGSAMDKADPRAHNQMVATKVEHWIPMHATSNAGDVIFRSLDKIGIRSGVVDGVPESVLAAKRATVPNGVVIEYQLGLKLNRNGASKRNSISSQERDDIPLPPQMPLSRLIDEHKLVPVRRSPKADVASMPPHPDHVFFIRKAAKSLQAEMRLVQEQLERQQNKAAARDRRAPSPLQSQSLRSADSGNNSISSAQASPTTTTSATAASTIVATGIVSPSTSPSPQGRVQNAGAAFSNGSRVAGSPPIRIPRRTDSVIMGPTSPPMRGNSFDSTSGRPSPTLSAHSMMTTQQIIPPQSSRTPTPDRPMYQQQSGGARSPGVSQGSPSGLARPLQAPSPAPSNLSSHADQQEGSRSSTPERQTRFDRSERQRAISPSLTHGPSPLSMSAVMFHHHGDSNGGSHSPLSATVREDPVRLNMKRNDVQGVDIALNKGIIRSSRSSSHSPSHQSQYQYSFVPMKRGGEEIDITEIIEDVLGGEHSDDENDEGHYRRRVASGDSSRELDTMSRKERVAAAVARASQVVAAGKERRKASASSSSIVSTATVSSRKSPVDQDWLEQLGRSSRGVETLLKLERALAGEVSSSPTAVEDTVDAEGDSHENDIAGRNVPNHQNNRVLPSPMSLLSSNSSPSSPTHRRKISDAEVRVASITSTRSQTATMIRESIDGGIRNISSGQSSPSSTSVYAKPTLLPSLASVPGHRGATQNSHSSAPVSASPLAQQQSMEARAFSPLPRPLQTPPPGSALPHQLSIQTKGIAGAASAGPSSASTIESHHHSPSGIYRNGSRSRSASASVAETSRIGSSAASSPRDALETSVATIPTQNEAWLLSSDYNTGMQDLLMLVRGGRSSSVGTSSPSSMRSGNGLMFGKDGRIVQQPQRSQSPAQDPSYPPRTRQLSLPHNSTLSSLYNNSKPSNGHHALKDTHTHDEAHHQHAHSSSSSSNFYTIDEVGAEREQEDQEGLASASATSVSKNGYYDQRMWTRTDRRLRDVQRECHPEVFECWRGVDADLDRVEKELDSLLATVKAAVF</sequence>
<feature type="region of interest" description="Disordered" evidence="3">
    <location>
        <begin position="1015"/>
        <end position="1034"/>
    </location>
</feature>
<feature type="compositionally biased region" description="Low complexity" evidence="3">
    <location>
        <begin position="556"/>
        <end position="569"/>
    </location>
</feature>
<feature type="compositionally biased region" description="Acidic residues" evidence="3">
    <location>
        <begin position="363"/>
        <end position="409"/>
    </location>
</feature>
<feature type="region of interest" description="Disordered" evidence="3">
    <location>
        <begin position="1"/>
        <end position="150"/>
    </location>
</feature>
<dbReference type="GO" id="GO:0008104">
    <property type="term" value="P:intracellular protein localization"/>
    <property type="evidence" value="ECO:0007669"/>
    <property type="project" value="TreeGrafter"/>
</dbReference>
<dbReference type="SMART" id="SM00326">
    <property type="entry name" value="SH3"/>
    <property type="match status" value="1"/>
</dbReference>
<dbReference type="GO" id="GO:0051286">
    <property type="term" value="C:cell tip"/>
    <property type="evidence" value="ECO:0007669"/>
    <property type="project" value="TreeGrafter"/>
</dbReference>
<dbReference type="SUPFAM" id="SSF50044">
    <property type="entry name" value="SH3-domain"/>
    <property type="match status" value="1"/>
</dbReference>
<protein>
    <recommendedName>
        <fullName evidence="4">SH3 domain-containing protein</fullName>
    </recommendedName>
</protein>
<dbReference type="InterPro" id="IPR001452">
    <property type="entry name" value="SH3_domain"/>
</dbReference>
<feature type="compositionally biased region" description="Polar residues" evidence="3">
    <location>
        <begin position="1147"/>
        <end position="1159"/>
    </location>
</feature>
<feature type="compositionally biased region" description="Basic and acidic residues" evidence="3">
    <location>
        <begin position="1428"/>
        <end position="1438"/>
    </location>
</feature>
<feature type="compositionally biased region" description="Polar residues" evidence="3">
    <location>
        <begin position="1015"/>
        <end position="1024"/>
    </location>
</feature>
<dbReference type="PROSITE" id="PS50002">
    <property type="entry name" value="SH3"/>
    <property type="match status" value="1"/>
</dbReference>
<dbReference type="InterPro" id="IPR053039">
    <property type="entry name" value="Polarity_Bud-Selection_Reg"/>
</dbReference>
<dbReference type="CDD" id="cd17043">
    <property type="entry name" value="RA"/>
    <property type="match status" value="1"/>
</dbReference>
<feature type="compositionally biased region" description="Polar residues" evidence="3">
    <location>
        <begin position="1200"/>
        <end position="1232"/>
    </location>
</feature>
<accession>A0A9P6JEE5</accession>
<feature type="compositionally biased region" description="Low complexity" evidence="3">
    <location>
        <begin position="132"/>
        <end position="150"/>
    </location>
</feature>
<dbReference type="GO" id="GO:0007165">
    <property type="term" value="P:signal transduction"/>
    <property type="evidence" value="ECO:0007669"/>
    <property type="project" value="InterPro"/>
</dbReference>
<feature type="compositionally biased region" description="Basic and acidic residues" evidence="3">
    <location>
        <begin position="658"/>
        <end position="676"/>
    </location>
</feature>
<feature type="region of interest" description="Disordered" evidence="3">
    <location>
        <begin position="1774"/>
        <end position="1871"/>
    </location>
</feature>
<feature type="region of interest" description="Disordered" evidence="3">
    <location>
        <begin position="837"/>
        <end position="875"/>
    </location>
</feature>
<evidence type="ECO:0000256" key="2">
    <source>
        <dbReference type="PROSITE-ProRule" id="PRU00192"/>
    </source>
</evidence>
<feature type="compositionally biased region" description="Basic and acidic residues" evidence="3">
    <location>
        <begin position="1290"/>
        <end position="1301"/>
    </location>
</feature>
<feature type="region of interest" description="Disordered" evidence="3">
    <location>
        <begin position="363"/>
        <end position="726"/>
    </location>
</feature>
<feature type="region of interest" description="Disordered" evidence="3">
    <location>
        <begin position="1507"/>
        <end position="1653"/>
    </location>
</feature>
<dbReference type="GO" id="GO:0030950">
    <property type="term" value="P:establishment or maintenance of actin cytoskeleton polarity"/>
    <property type="evidence" value="ECO:0007669"/>
    <property type="project" value="TreeGrafter"/>
</dbReference>
<feature type="region of interest" description="Disordered" evidence="3">
    <location>
        <begin position="1407"/>
        <end position="1438"/>
    </location>
</feature>
<keyword evidence="1 2" id="KW-0728">SH3 domain</keyword>
<feature type="compositionally biased region" description="Low complexity" evidence="3">
    <location>
        <begin position="678"/>
        <end position="723"/>
    </location>
</feature>
<feature type="compositionally biased region" description="Polar residues" evidence="3">
    <location>
        <begin position="579"/>
        <end position="589"/>
    </location>
</feature>